<keyword evidence="1" id="KW-0472">Membrane</keyword>
<evidence type="ECO:0000313" key="3">
    <source>
        <dbReference type="Proteomes" id="UP000218896"/>
    </source>
</evidence>
<evidence type="ECO:0000313" key="2">
    <source>
        <dbReference type="EMBL" id="PAU82337.1"/>
    </source>
</evidence>
<comment type="caution">
    <text evidence="2">The sequence shown here is derived from an EMBL/GenBank/DDBJ whole genome shotgun (WGS) entry which is preliminary data.</text>
</comment>
<dbReference type="InterPro" id="IPR008407">
    <property type="entry name" value="Brnchd-chn_aa_trnsp_AzlD"/>
</dbReference>
<name>A0A2A2FCC6_9GAMM</name>
<dbReference type="EMBL" id="NSKD01000001">
    <property type="protein sequence ID" value="PAU82337.1"/>
    <property type="molecule type" value="Genomic_DNA"/>
</dbReference>
<gene>
    <name evidence="2" type="ORF">CK501_04105</name>
</gene>
<protein>
    <submittedName>
        <fullName evidence="2">Branched-chain amino acid transporter</fullName>
    </submittedName>
</protein>
<dbReference type="Pfam" id="PF05437">
    <property type="entry name" value="AzlD"/>
    <property type="match status" value="1"/>
</dbReference>
<organism evidence="2 3">
    <name type="scientific">Halovibrio salipaludis</name>
    <dbReference type="NCBI Taxonomy" id="2032626"/>
    <lineage>
        <taxon>Bacteria</taxon>
        <taxon>Pseudomonadati</taxon>
        <taxon>Pseudomonadota</taxon>
        <taxon>Gammaproteobacteria</taxon>
        <taxon>Oceanospirillales</taxon>
        <taxon>Halomonadaceae</taxon>
        <taxon>Halovibrio</taxon>
    </lineage>
</organism>
<dbReference type="RefSeq" id="WP_095616431.1">
    <property type="nucleotide sequence ID" value="NZ_NSKD01000001.1"/>
</dbReference>
<keyword evidence="1" id="KW-0812">Transmembrane</keyword>
<feature type="transmembrane region" description="Helical" evidence="1">
    <location>
        <begin position="12"/>
        <end position="33"/>
    </location>
</feature>
<dbReference type="AlphaFoldDB" id="A0A2A2FCC6"/>
<reference evidence="2 3" key="1">
    <citation type="submission" date="2017-08" db="EMBL/GenBank/DDBJ databases">
        <title>Halovibrio sewagensis sp. nov., isolated from wastewater of high salinity.</title>
        <authorList>
            <person name="Dong X."/>
            <person name="Zhang G."/>
        </authorList>
    </citation>
    <scope>NUCLEOTIDE SEQUENCE [LARGE SCALE GENOMIC DNA]</scope>
    <source>
        <strain evidence="2 3">YL5-2</strain>
    </source>
</reference>
<proteinExistence type="predicted"/>
<feature type="transmembrane region" description="Helical" evidence="1">
    <location>
        <begin position="45"/>
        <end position="65"/>
    </location>
</feature>
<feature type="transmembrane region" description="Helical" evidence="1">
    <location>
        <begin position="71"/>
        <end position="100"/>
    </location>
</feature>
<dbReference type="OrthoDB" id="9156894at2"/>
<keyword evidence="1" id="KW-1133">Transmembrane helix</keyword>
<dbReference type="Proteomes" id="UP000218896">
    <property type="component" value="Unassembled WGS sequence"/>
</dbReference>
<evidence type="ECO:0000256" key="1">
    <source>
        <dbReference type="SAM" id="Phobius"/>
    </source>
</evidence>
<sequence>MTSIETTTLGILAIILVMTLVTLATRFGGAFLMARVPLSRRVESFINAMASSVLIAIVVPMAFAGDLGAKAALLTTAVIMVATGRSLPAIGAGFVAAALVRQFL</sequence>
<accession>A0A2A2FCC6</accession>
<keyword evidence="3" id="KW-1185">Reference proteome</keyword>